<gene>
    <name evidence="2" type="ORF">OUY24_22945</name>
</gene>
<dbReference type="PANTHER" id="PTHR42685:SF22">
    <property type="entry name" value="CONDITIONED MEDIUM FACTOR RECEPTOR 1"/>
    <property type="match status" value="1"/>
</dbReference>
<dbReference type="Proteomes" id="UP001212498">
    <property type="component" value="Unassembled WGS sequence"/>
</dbReference>
<protein>
    <submittedName>
        <fullName evidence="2">FAD-dependent monooxygenase</fullName>
    </submittedName>
</protein>
<evidence type="ECO:0000259" key="1">
    <source>
        <dbReference type="Pfam" id="PF07992"/>
    </source>
</evidence>
<dbReference type="GO" id="GO:0004497">
    <property type="term" value="F:monooxygenase activity"/>
    <property type="evidence" value="ECO:0007669"/>
    <property type="project" value="UniProtKB-KW"/>
</dbReference>
<dbReference type="SUPFAM" id="SSF48576">
    <property type="entry name" value="Terpenoid synthases"/>
    <property type="match status" value="1"/>
</dbReference>
<evidence type="ECO:0000313" key="2">
    <source>
        <dbReference type="EMBL" id="MDA0643496.1"/>
    </source>
</evidence>
<reference evidence="2 3" key="1">
    <citation type="submission" date="2022-11" db="EMBL/GenBank/DDBJ databases">
        <title>Nonomuraea corallina sp. nov., a new species of the genus Nonomuraea isolated from sea side sediment in Thai sea.</title>
        <authorList>
            <person name="Ngamcharungchit C."/>
            <person name="Matsumoto A."/>
            <person name="Suriyachadkun C."/>
            <person name="Panbangred W."/>
            <person name="Inahashi Y."/>
            <person name="Intra B."/>
        </authorList>
    </citation>
    <scope>NUCLEOTIDE SEQUENCE [LARGE SCALE GENOMIC DNA]</scope>
    <source>
        <strain evidence="2 3">DSM 43553</strain>
    </source>
</reference>
<dbReference type="SUPFAM" id="SSF51905">
    <property type="entry name" value="FAD/NAD(P)-binding domain"/>
    <property type="match status" value="1"/>
</dbReference>
<name>A0ABT4T379_9ACTN</name>
<dbReference type="InterPro" id="IPR036188">
    <property type="entry name" value="FAD/NAD-bd_sf"/>
</dbReference>
<dbReference type="InterPro" id="IPR023753">
    <property type="entry name" value="FAD/NAD-binding_dom"/>
</dbReference>
<keyword evidence="3" id="KW-1185">Reference proteome</keyword>
<keyword evidence="2" id="KW-0503">Monooxygenase</keyword>
<dbReference type="Gene3D" id="3.50.50.60">
    <property type="entry name" value="FAD/NAD(P)-binding domain"/>
    <property type="match status" value="1"/>
</dbReference>
<dbReference type="Pfam" id="PF07992">
    <property type="entry name" value="Pyr_redox_2"/>
    <property type="match status" value="1"/>
</dbReference>
<sequence>MTVHLAADVLVVGAGPAGAITAAELARHGLRAVLAGQDDGRADHDLVLSGAALRGLASVGALEEVGARVVDAVELRLGPGDGHVLPEAVSAMCGRRRLLDGLRRTAVTAGATWLPGTVSDPVREEGVWHASTGGTTVSARHLVLATGAPPTGTSHATGLLCARPYSGVDLTTSIVLALPAPRTIDPAERPTCVWAVPGGTAGTCTIGASRLGPADPDELLQTALTVLAGGDPRFAAAVPTGPAVTGALNSGFSPERSVQDGRLLVGDAAGLVNPFTGEGLSYAVQSAVLAARAITGHPGDPAAAGRAYTRRLSATFVGYFETATHAARRYHLAWRVLVATAGDERPVSAKVRRAVLTPEGFSGLTAADLMPLPAADVALLGPFLLACDEVAVRAVRAEWPFIARLLIAGEQAPHQRLRPAVPFFAALLAGGNPPDATMATLAAAIELATLGALAFLGPMPPRAAPGRRVDWAVASTVLAGDFLLAQASRLVAASAPEVSWSFADWLGELAALRAARIDPAGRSRAGEVFAALLEFPSRIGAQLGGASPETVGALRSFGGHSGHAFLHAEEVLALRGERTRLDVTLPAMLAGRLSAIPDDLPGITGGLLAGVPGARSEAMDLAATGCEDAHRAALAALRNVTHPVSARILRSFVATLCAPCAPLSAAGPAGTAPADRHDPSAPVS</sequence>
<accession>A0ABT4T379</accession>
<organism evidence="2 3">
    <name type="scientific">Nonomuraea ferruginea</name>
    <dbReference type="NCBI Taxonomy" id="46174"/>
    <lineage>
        <taxon>Bacteria</taxon>
        <taxon>Bacillati</taxon>
        <taxon>Actinomycetota</taxon>
        <taxon>Actinomycetes</taxon>
        <taxon>Streptosporangiales</taxon>
        <taxon>Streptosporangiaceae</taxon>
        <taxon>Nonomuraea</taxon>
    </lineage>
</organism>
<dbReference type="PANTHER" id="PTHR42685">
    <property type="entry name" value="GERANYLGERANYL DIPHOSPHATE REDUCTASE"/>
    <property type="match status" value="1"/>
</dbReference>
<dbReference type="RefSeq" id="WP_271277754.1">
    <property type="nucleotide sequence ID" value="NZ_BAABFD010000018.1"/>
</dbReference>
<dbReference type="InterPro" id="IPR008949">
    <property type="entry name" value="Isoprenoid_synthase_dom_sf"/>
</dbReference>
<dbReference type="Gene3D" id="1.10.600.10">
    <property type="entry name" value="Farnesyl Diphosphate Synthase"/>
    <property type="match status" value="1"/>
</dbReference>
<dbReference type="EMBL" id="JAPNUD010000068">
    <property type="protein sequence ID" value="MDA0643496.1"/>
    <property type="molecule type" value="Genomic_DNA"/>
</dbReference>
<dbReference type="InterPro" id="IPR050407">
    <property type="entry name" value="Geranylgeranyl_reductase"/>
</dbReference>
<dbReference type="PRINTS" id="PR00420">
    <property type="entry name" value="RNGMNOXGNASE"/>
</dbReference>
<proteinExistence type="predicted"/>
<keyword evidence="2" id="KW-0560">Oxidoreductase</keyword>
<comment type="caution">
    <text evidence="2">The sequence shown here is derived from an EMBL/GenBank/DDBJ whole genome shotgun (WGS) entry which is preliminary data.</text>
</comment>
<evidence type="ECO:0000313" key="3">
    <source>
        <dbReference type="Proteomes" id="UP001212498"/>
    </source>
</evidence>
<feature type="domain" description="FAD/NAD(P)-binding" evidence="1">
    <location>
        <begin position="8"/>
        <end position="151"/>
    </location>
</feature>